<dbReference type="EMBL" id="JPIT01000016">
    <property type="protein sequence ID" value="KIO46317.1"/>
    <property type="molecule type" value="Genomic_DNA"/>
</dbReference>
<comment type="caution">
    <text evidence="6">The sequence shown here is derived from an EMBL/GenBank/DDBJ whole genome shotgun (WGS) entry which is preliminary data.</text>
</comment>
<evidence type="ECO:0000256" key="1">
    <source>
        <dbReference type="ARBA" id="ARBA00022729"/>
    </source>
</evidence>
<feature type="transmembrane region" description="Helical" evidence="2">
    <location>
        <begin position="237"/>
        <end position="256"/>
    </location>
</feature>
<keyword evidence="1" id="KW-0732">Signal</keyword>
<feature type="domain" description="Soluble ligand binding" evidence="4">
    <location>
        <begin position="143"/>
        <end position="192"/>
    </location>
</feature>
<dbReference type="GO" id="GO:0015159">
    <property type="term" value="F:polysaccharide transmembrane transporter activity"/>
    <property type="evidence" value="ECO:0007669"/>
    <property type="project" value="InterPro"/>
</dbReference>
<dbReference type="PANTHER" id="PTHR33619:SF3">
    <property type="entry name" value="POLYSACCHARIDE EXPORT PROTEIN GFCE-RELATED"/>
    <property type="match status" value="1"/>
</dbReference>
<keyword evidence="8" id="KW-1185">Reference proteome</keyword>
<dbReference type="InterPro" id="IPR049712">
    <property type="entry name" value="Poly_export"/>
</dbReference>
<accession>A0A0C3RLH7</accession>
<name>A0A0C3RLH7_9PORP</name>
<dbReference type="Pfam" id="PF02563">
    <property type="entry name" value="Poly_export"/>
    <property type="match status" value="1"/>
</dbReference>
<dbReference type="Gene3D" id="3.10.560.10">
    <property type="entry name" value="Outer membrane lipoprotein wza domain like"/>
    <property type="match status" value="1"/>
</dbReference>
<protein>
    <submittedName>
        <fullName evidence="6">Uncharacterized protein</fullName>
    </submittedName>
</protein>
<dbReference type="Pfam" id="PF10531">
    <property type="entry name" value="SLBB"/>
    <property type="match status" value="1"/>
</dbReference>
<dbReference type="AlphaFoldDB" id="A0A0C3RLH7"/>
<feature type="domain" description="Polysaccharide export protein N-terminal" evidence="3">
    <location>
        <begin position="43"/>
        <end position="138"/>
    </location>
</feature>
<evidence type="ECO:0000313" key="6">
    <source>
        <dbReference type="EMBL" id="KIO47564.1"/>
    </source>
</evidence>
<dbReference type="Proteomes" id="UP000031980">
    <property type="component" value="Unassembled WGS sequence"/>
</dbReference>
<organism evidence="6 8">
    <name type="scientific">Sanguibacteroides justesenii</name>
    <dbReference type="NCBI Taxonomy" id="1547597"/>
    <lineage>
        <taxon>Bacteria</taxon>
        <taxon>Pseudomonadati</taxon>
        <taxon>Bacteroidota</taxon>
        <taxon>Bacteroidia</taxon>
        <taxon>Bacteroidales</taxon>
        <taxon>Porphyromonadaceae</taxon>
        <taxon>Sanguibacteroides</taxon>
    </lineage>
</organism>
<evidence type="ECO:0000313" key="7">
    <source>
        <dbReference type="Proteomes" id="UP000031937"/>
    </source>
</evidence>
<dbReference type="OrthoDB" id="662756at2"/>
<proteinExistence type="predicted"/>
<sequence length="257" mass="28233">MGLLKNGVWILLGGLLCASCGSSKKVVYLQDADVNKRIKAECEYKTVIQPDDLLSIIVSCDDVEAALPFNTPMIGLGRETVGSSNQQVPQGYLVDKEGSIDFPVLGKLRVMGMTRNELADSLKERLGKYLKNPIVTIQYLNFRVTVLGEVKNPGSYKVLGERISILDALGMAGDLQINAKRKNVLVVREVDGEKQFARIDLTSTEFMDTPFFFLRQNDVIYVEPNRGRIAGGNAGAFLPYILSSVSTMVAIIALIVR</sequence>
<keyword evidence="2" id="KW-1133">Transmembrane helix</keyword>
<dbReference type="PANTHER" id="PTHR33619">
    <property type="entry name" value="POLYSACCHARIDE EXPORT PROTEIN GFCE-RELATED"/>
    <property type="match status" value="1"/>
</dbReference>
<reference evidence="6 8" key="1">
    <citation type="submission" date="2014-07" db="EMBL/GenBank/DDBJ databases">
        <title>Porphyromonadaceae bacterium OUH 308042 = ATCC BAA-2681 = DSM 28342 draft genome.</title>
        <authorList>
            <person name="Sydenham T.V."/>
            <person name="Hasman H."/>
            <person name="Justensen U.S."/>
        </authorList>
    </citation>
    <scope>NUCLEOTIDE SEQUENCE [LARGE SCALE GENOMIC DNA]</scope>
    <source>
        <strain evidence="6 8">OUH 308042</strain>
    </source>
</reference>
<dbReference type="InterPro" id="IPR019554">
    <property type="entry name" value="Soluble_ligand-bd"/>
</dbReference>
<evidence type="ECO:0000313" key="8">
    <source>
        <dbReference type="Proteomes" id="UP000031980"/>
    </source>
</evidence>
<dbReference type="InterPro" id="IPR003715">
    <property type="entry name" value="Poly_export_N"/>
</dbReference>
<evidence type="ECO:0000313" key="5">
    <source>
        <dbReference type="EMBL" id="KIO46317.1"/>
    </source>
</evidence>
<evidence type="ECO:0000256" key="2">
    <source>
        <dbReference type="SAM" id="Phobius"/>
    </source>
</evidence>
<keyword evidence="2" id="KW-0812">Transmembrane</keyword>
<keyword evidence="2" id="KW-0472">Membrane</keyword>
<dbReference type="RefSeq" id="WP_041502921.1">
    <property type="nucleotide sequence ID" value="NZ_JPIT01000016.1"/>
</dbReference>
<evidence type="ECO:0000259" key="4">
    <source>
        <dbReference type="Pfam" id="PF10531"/>
    </source>
</evidence>
<dbReference type="Gene3D" id="3.30.1950.10">
    <property type="entry name" value="wza like domain"/>
    <property type="match status" value="1"/>
</dbReference>
<gene>
    <name evidence="6" type="ORF">BA92_00680</name>
    <name evidence="5" type="ORF">IE90_05860</name>
</gene>
<dbReference type="Proteomes" id="UP000031937">
    <property type="component" value="Unassembled WGS sequence"/>
</dbReference>
<dbReference type="EMBL" id="JPIU01000014">
    <property type="protein sequence ID" value="KIO47564.1"/>
    <property type="molecule type" value="Genomic_DNA"/>
</dbReference>
<evidence type="ECO:0000259" key="3">
    <source>
        <dbReference type="Pfam" id="PF02563"/>
    </source>
</evidence>
<reference evidence="5 7" key="2">
    <citation type="submission" date="2014-07" db="EMBL/GenBank/DDBJ databases">
        <title>Porphyromonadaceae bacterium OUH 334697 = ATCC BAA-2682 = DSM 28341 draft genome.</title>
        <authorList>
            <person name="Sydenham T.V."/>
            <person name="Hasman H."/>
            <person name="Justesen U.S."/>
        </authorList>
    </citation>
    <scope>NUCLEOTIDE SEQUENCE [LARGE SCALE GENOMIC DNA]</scope>
    <source>
        <strain evidence="5 7">OUH 334697</strain>
    </source>
</reference>